<dbReference type="InterPro" id="IPR023393">
    <property type="entry name" value="START-like_dom_sf"/>
</dbReference>
<dbReference type="Pfam" id="PF08327">
    <property type="entry name" value="AHSA1"/>
    <property type="match status" value="1"/>
</dbReference>
<dbReference type="Proteomes" id="UP000029085">
    <property type="component" value="Unassembled WGS sequence"/>
</dbReference>
<dbReference type="RefSeq" id="WP_034220458.1">
    <property type="nucleotide sequence ID" value="NZ_AVCJ01000001.1"/>
</dbReference>
<dbReference type="SUPFAM" id="SSF55961">
    <property type="entry name" value="Bet v1-like"/>
    <property type="match status" value="1"/>
</dbReference>
<proteinExistence type="inferred from homology"/>
<evidence type="ECO:0000313" key="4">
    <source>
        <dbReference type="Proteomes" id="UP000029085"/>
    </source>
</evidence>
<evidence type="ECO:0000256" key="1">
    <source>
        <dbReference type="ARBA" id="ARBA00006817"/>
    </source>
</evidence>
<comment type="caution">
    <text evidence="3">The sequence shown here is derived from an EMBL/GenBank/DDBJ whole genome shotgun (WGS) entry which is preliminary data.</text>
</comment>
<accession>A0A087MMD9</accession>
<dbReference type="OrthoDB" id="9805228at2"/>
<reference evidence="3 4" key="2">
    <citation type="journal article" date="2015" name="Stand. Genomic Sci.">
        <title>High quality draft genomic sequence of Arenimonas donghaensis DSM 18148(T).</title>
        <authorList>
            <person name="Chen F."/>
            <person name="Wang H."/>
            <person name="Cao Y."/>
            <person name="Li X."/>
            <person name="Wang G."/>
        </authorList>
    </citation>
    <scope>NUCLEOTIDE SEQUENCE [LARGE SCALE GENOMIC DNA]</scope>
    <source>
        <strain evidence="3 4">HO3-R19</strain>
    </source>
</reference>
<dbReference type="STRING" id="1121014.N788_02375"/>
<evidence type="ECO:0000259" key="2">
    <source>
        <dbReference type="Pfam" id="PF08327"/>
    </source>
</evidence>
<dbReference type="EMBL" id="AVCJ01000001">
    <property type="protein sequence ID" value="KFL38042.1"/>
    <property type="molecule type" value="Genomic_DNA"/>
</dbReference>
<organism evidence="3 4">
    <name type="scientific">Arenimonas donghaensis DSM 18148 = HO3-R19</name>
    <dbReference type="NCBI Taxonomy" id="1121014"/>
    <lineage>
        <taxon>Bacteria</taxon>
        <taxon>Pseudomonadati</taxon>
        <taxon>Pseudomonadota</taxon>
        <taxon>Gammaproteobacteria</taxon>
        <taxon>Lysobacterales</taxon>
        <taxon>Lysobacteraceae</taxon>
        <taxon>Arenimonas</taxon>
    </lineage>
</organism>
<evidence type="ECO:0000313" key="3">
    <source>
        <dbReference type="EMBL" id="KFL38042.1"/>
    </source>
</evidence>
<reference evidence="4" key="1">
    <citation type="submission" date="2013-08" db="EMBL/GenBank/DDBJ databases">
        <title>Genome sequencing of Arenimonas donghaensis.</title>
        <authorList>
            <person name="Chen F."/>
            <person name="Wang G."/>
        </authorList>
    </citation>
    <scope>NUCLEOTIDE SEQUENCE [LARGE SCALE GENOMIC DNA]</scope>
    <source>
        <strain evidence="4">HO3-R19</strain>
    </source>
</reference>
<gene>
    <name evidence="3" type="ORF">N788_02375</name>
</gene>
<sequence>MSATAAPPAREGQDELIIVRDFRAPRALVFRAWTDASMLPRWFCPEGCDLPFQRFDPRVGGSYRVCLRGRESGTEWWMQGEFLAIEPNERIVFTHVWDDVARRPDQDSVVTVTFSDTQGGTRMHFHQQRFASEFERDDHRGGWNSCFNRLEALVRH</sequence>
<dbReference type="InterPro" id="IPR013538">
    <property type="entry name" value="ASHA1/2-like_C"/>
</dbReference>
<dbReference type="CDD" id="cd07814">
    <property type="entry name" value="SRPBCC_CalC_Aha1-like"/>
    <property type="match status" value="1"/>
</dbReference>
<name>A0A087MMD9_9GAMM</name>
<dbReference type="AlphaFoldDB" id="A0A087MMD9"/>
<keyword evidence="4" id="KW-1185">Reference proteome</keyword>
<protein>
    <recommendedName>
        <fullName evidence="2">Activator of Hsp90 ATPase homologue 1/2-like C-terminal domain-containing protein</fullName>
    </recommendedName>
</protein>
<comment type="similarity">
    <text evidence="1">Belongs to the AHA1 family.</text>
</comment>
<feature type="domain" description="Activator of Hsp90 ATPase homologue 1/2-like C-terminal" evidence="2">
    <location>
        <begin position="23"/>
        <end position="154"/>
    </location>
</feature>
<dbReference type="Gene3D" id="3.30.530.20">
    <property type="match status" value="1"/>
</dbReference>
<dbReference type="PATRIC" id="fig|1121014.3.peg.449"/>